<keyword evidence="3" id="KW-1003">Cell membrane</keyword>
<dbReference type="Gene3D" id="1.10.3720.10">
    <property type="entry name" value="MetI-like"/>
    <property type="match status" value="1"/>
</dbReference>
<organism evidence="10 11">
    <name type="scientific">Rubritalea squalenifaciens DSM 18772</name>
    <dbReference type="NCBI Taxonomy" id="1123071"/>
    <lineage>
        <taxon>Bacteria</taxon>
        <taxon>Pseudomonadati</taxon>
        <taxon>Verrucomicrobiota</taxon>
        <taxon>Verrucomicrobiia</taxon>
        <taxon>Verrucomicrobiales</taxon>
        <taxon>Rubritaleaceae</taxon>
        <taxon>Rubritalea</taxon>
    </lineage>
</organism>
<dbReference type="EMBL" id="FQYR01000004">
    <property type="protein sequence ID" value="SHJ78607.1"/>
    <property type="molecule type" value="Genomic_DNA"/>
</dbReference>
<dbReference type="PROSITE" id="PS50928">
    <property type="entry name" value="ABC_TM1"/>
    <property type="match status" value="1"/>
</dbReference>
<protein>
    <submittedName>
        <fullName evidence="10">Microcin C transport system permease protein</fullName>
    </submittedName>
</protein>
<evidence type="ECO:0000256" key="1">
    <source>
        <dbReference type="ARBA" id="ARBA00004651"/>
    </source>
</evidence>
<keyword evidence="5 7" id="KW-1133">Transmembrane helix</keyword>
<evidence type="ECO:0000313" key="11">
    <source>
        <dbReference type="Proteomes" id="UP000184510"/>
    </source>
</evidence>
<feature type="transmembrane region" description="Helical" evidence="7">
    <location>
        <begin position="327"/>
        <end position="346"/>
    </location>
</feature>
<dbReference type="Proteomes" id="UP000184510">
    <property type="component" value="Unassembled WGS sequence"/>
</dbReference>
<keyword evidence="6 7" id="KW-0472">Membrane</keyword>
<dbReference type="GO" id="GO:0042884">
    <property type="term" value="P:microcin transport"/>
    <property type="evidence" value="ECO:0007669"/>
    <property type="project" value="TreeGrafter"/>
</dbReference>
<dbReference type="InterPro" id="IPR000515">
    <property type="entry name" value="MetI-like"/>
</dbReference>
<evidence type="ECO:0000256" key="6">
    <source>
        <dbReference type="ARBA" id="ARBA00023136"/>
    </source>
</evidence>
<keyword evidence="11" id="KW-1185">Reference proteome</keyword>
<evidence type="ECO:0000256" key="2">
    <source>
        <dbReference type="ARBA" id="ARBA00022448"/>
    </source>
</evidence>
<gene>
    <name evidence="10" type="ORF">SAMN02745181_2608</name>
</gene>
<feature type="compositionally biased region" description="Basic and acidic residues" evidence="8">
    <location>
        <begin position="68"/>
        <end position="81"/>
    </location>
</feature>
<dbReference type="Pfam" id="PF00528">
    <property type="entry name" value="BPD_transp_1"/>
    <property type="match status" value="1"/>
</dbReference>
<feature type="transmembrane region" description="Helical" evidence="7">
    <location>
        <begin position="431"/>
        <end position="457"/>
    </location>
</feature>
<comment type="subcellular location">
    <subcellularLocation>
        <location evidence="1 7">Cell membrane</location>
        <topology evidence="1 7">Multi-pass membrane protein</topology>
    </subcellularLocation>
</comment>
<feature type="transmembrane region" description="Helical" evidence="7">
    <location>
        <begin position="274"/>
        <end position="307"/>
    </location>
</feature>
<evidence type="ECO:0000313" key="10">
    <source>
        <dbReference type="EMBL" id="SHJ78607.1"/>
    </source>
</evidence>
<dbReference type="InParanoid" id="A0A1M6M592"/>
<feature type="transmembrane region" description="Helical" evidence="7">
    <location>
        <begin position="21"/>
        <end position="43"/>
    </location>
</feature>
<evidence type="ECO:0000256" key="7">
    <source>
        <dbReference type="RuleBase" id="RU363032"/>
    </source>
</evidence>
<dbReference type="PANTHER" id="PTHR30465">
    <property type="entry name" value="INNER MEMBRANE ABC TRANSPORTER"/>
    <property type="match status" value="1"/>
</dbReference>
<dbReference type="AlphaFoldDB" id="A0A1M6M592"/>
<dbReference type="FunCoup" id="A0A1M6M592">
    <property type="interactions" value="44"/>
</dbReference>
<dbReference type="RefSeq" id="WP_234991747.1">
    <property type="nucleotide sequence ID" value="NZ_FQYR01000004.1"/>
</dbReference>
<accession>A0A1M6M592</accession>
<name>A0A1M6M592_9BACT</name>
<dbReference type="SUPFAM" id="SSF161098">
    <property type="entry name" value="MetI-like"/>
    <property type="match status" value="1"/>
</dbReference>
<comment type="similarity">
    <text evidence="7">Belongs to the binding-protein-dependent transport system permease family.</text>
</comment>
<evidence type="ECO:0000259" key="9">
    <source>
        <dbReference type="PROSITE" id="PS50928"/>
    </source>
</evidence>
<keyword evidence="4 7" id="KW-0812">Transmembrane</keyword>
<evidence type="ECO:0000256" key="5">
    <source>
        <dbReference type="ARBA" id="ARBA00022989"/>
    </source>
</evidence>
<dbReference type="GO" id="GO:0005886">
    <property type="term" value="C:plasma membrane"/>
    <property type="evidence" value="ECO:0007669"/>
    <property type="project" value="UniProtKB-SubCell"/>
</dbReference>
<proteinExistence type="inferred from homology"/>
<sequence length="464" mass="51517">MARHCAWWTLFFYMKAYFIRRFLLVIPTLLGITLMVFTVSRFAPGGPYEQALQAAAAGASEGGGKSSGDGKSDTLSEDQKESLEEQFGLDKPLLIGYLQWLGLKPKEDLISKKEYGGESIDDEVDTNSEVRFVLKGSDRLVSAKIIRQDGSAELESFKYLDGDGGDPASDGWEIRIESPQDRKERWSRREKRPANECPKVYDFRAVAYQNRFSGVLQGDFGESNVYGEPVWDLILQRIPIALYFGILSTIIIYGTCIPLGIFKAINHRSIFDNLSSVLIFIGYAIPGYALGAVLVVFLGARMGWFPIFGLVSENFSELSVWDQIKDLAHHTVLPLVCYVISGFAFLTMMMKNNLMDNLSADYVRTAMSKGVTFRKAVIGHAFRNSFIPIATGLGHLVSLFVGGSMLIENVFDIQGFGLLQFQAVSANDTEVIMGTLTISAFLMLIGNILSDFIVALVDPRIKFN</sequence>
<dbReference type="InterPro" id="IPR035906">
    <property type="entry name" value="MetI-like_sf"/>
</dbReference>
<evidence type="ECO:0000256" key="3">
    <source>
        <dbReference type="ARBA" id="ARBA00022475"/>
    </source>
</evidence>
<keyword evidence="2 7" id="KW-0813">Transport</keyword>
<feature type="transmembrane region" description="Helical" evidence="7">
    <location>
        <begin position="240"/>
        <end position="262"/>
    </location>
</feature>
<evidence type="ECO:0000256" key="4">
    <source>
        <dbReference type="ARBA" id="ARBA00022692"/>
    </source>
</evidence>
<reference evidence="10 11" key="1">
    <citation type="submission" date="2016-11" db="EMBL/GenBank/DDBJ databases">
        <authorList>
            <person name="Jaros S."/>
            <person name="Januszkiewicz K."/>
            <person name="Wedrychowicz H."/>
        </authorList>
    </citation>
    <scope>NUCLEOTIDE SEQUENCE [LARGE SCALE GENOMIC DNA]</scope>
    <source>
        <strain evidence="10 11">DSM 18772</strain>
    </source>
</reference>
<feature type="region of interest" description="Disordered" evidence="8">
    <location>
        <begin position="59"/>
        <end position="81"/>
    </location>
</feature>
<feature type="domain" description="ABC transmembrane type-1" evidence="9">
    <location>
        <begin position="238"/>
        <end position="454"/>
    </location>
</feature>
<evidence type="ECO:0000256" key="8">
    <source>
        <dbReference type="SAM" id="MobiDB-lite"/>
    </source>
</evidence>
<dbReference type="PANTHER" id="PTHR30465:SF66">
    <property type="entry name" value="INNER MEMBRANE ABC TRANSPORTER PERMEASE PROTEIN YEJB"/>
    <property type="match status" value="1"/>
</dbReference>
<dbReference type="GO" id="GO:0055085">
    <property type="term" value="P:transmembrane transport"/>
    <property type="evidence" value="ECO:0007669"/>
    <property type="project" value="InterPro"/>
</dbReference>
<feature type="transmembrane region" description="Helical" evidence="7">
    <location>
        <begin position="386"/>
        <end position="411"/>
    </location>
</feature>
<dbReference type="STRING" id="1123071.SAMN02745181_2608"/>